<dbReference type="Gene3D" id="3.40.50.150">
    <property type="entry name" value="Vaccinia Virus protein VP39"/>
    <property type="match status" value="1"/>
</dbReference>
<keyword evidence="2" id="KW-0808">Transferase</keyword>
<gene>
    <name evidence="6" type="ORF">H9652_07610</name>
</gene>
<evidence type="ECO:0000256" key="4">
    <source>
        <dbReference type="SAM" id="MobiDB-lite"/>
    </source>
</evidence>
<dbReference type="RefSeq" id="WP_191795719.1">
    <property type="nucleotide sequence ID" value="NZ_JACSQQ010000010.1"/>
</dbReference>
<dbReference type="CDD" id="cd02440">
    <property type="entry name" value="AdoMet_MTases"/>
    <property type="match status" value="1"/>
</dbReference>
<comment type="caution">
    <text evidence="6">The sequence shown here is derived from an EMBL/GenBank/DDBJ whole genome shotgun (WGS) entry which is preliminary data.</text>
</comment>
<evidence type="ECO:0000313" key="6">
    <source>
        <dbReference type="EMBL" id="MBD7950270.1"/>
    </source>
</evidence>
<dbReference type="InterPro" id="IPR041698">
    <property type="entry name" value="Methyltransf_25"/>
</dbReference>
<evidence type="ECO:0000256" key="1">
    <source>
        <dbReference type="ARBA" id="ARBA00022603"/>
    </source>
</evidence>
<reference evidence="6 7" key="1">
    <citation type="submission" date="2020-08" db="EMBL/GenBank/DDBJ databases">
        <title>A Genomic Blueprint of the Chicken Gut Microbiome.</title>
        <authorList>
            <person name="Gilroy R."/>
            <person name="Ravi A."/>
            <person name="Getino M."/>
            <person name="Pursley I."/>
            <person name="Horton D.L."/>
            <person name="Alikhan N.-F."/>
            <person name="Baker D."/>
            <person name="Gharbi K."/>
            <person name="Hall N."/>
            <person name="Watson M."/>
            <person name="Adriaenssens E.M."/>
            <person name="Foster-Nyarko E."/>
            <person name="Jarju S."/>
            <person name="Secka A."/>
            <person name="Antonio M."/>
            <person name="Oren A."/>
            <person name="Chaudhuri R."/>
            <person name="La Ragione R.M."/>
            <person name="Hildebrand F."/>
            <person name="Pallen M.J."/>
        </authorList>
    </citation>
    <scope>NUCLEOTIDE SEQUENCE [LARGE SCALE GENOMIC DNA]</scope>
    <source>
        <strain evidence="6 7">Sa4CUA1</strain>
    </source>
</reference>
<keyword evidence="3" id="KW-0949">S-adenosyl-L-methionine</keyword>
<evidence type="ECO:0000256" key="3">
    <source>
        <dbReference type="ARBA" id="ARBA00022691"/>
    </source>
</evidence>
<dbReference type="GO" id="GO:0032259">
    <property type="term" value="P:methylation"/>
    <property type="evidence" value="ECO:0007669"/>
    <property type="project" value="UniProtKB-KW"/>
</dbReference>
<dbReference type="Pfam" id="PF13649">
    <property type="entry name" value="Methyltransf_25"/>
    <property type="match status" value="1"/>
</dbReference>
<dbReference type="PANTHER" id="PTHR43464:SF19">
    <property type="entry name" value="UBIQUINONE BIOSYNTHESIS O-METHYLTRANSFERASE, MITOCHONDRIAL"/>
    <property type="match status" value="1"/>
</dbReference>
<dbReference type="GO" id="GO:0008168">
    <property type="term" value="F:methyltransferase activity"/>
    <property type="evidence" value="ECO:0007669"/>
    <property type="project" value="UniProtKB-KW"/>
</dbReference>
<keyword evidence="7" id="KW-1185">Reference proteome</keyword>
<proteinExistence type="predicted"/>
<name>A0ABR8RR75_9CELL</name>
<evidence type="ECO:0000256" key="2">
    <source>
        <dbReference type="ARBA" id="ARBA00022679"/>
    </source>
</evidence>
<dbReference type="Proteomes" id="UP000641803">
    <property type="component" value="Unassembled WGS sequence"/>
</dbReference>
<feature type="compositionally biased region" description="Basic and acidic residues" evidence="4">
    <location>
        <begin position="151"/>
        <end position="161"/>
    </location>
</feature>
<feature type="domain" description="Methyltransferase" evidence="5">
    <location>
        <begin position="44"/>
        <end position="136"/>
    </location>
</feature>
<evidence type="ECO:0000259" key="5">
    <source>
        <dbReference type="Pfam" id="PF13649"/>
    </source>
</evidence>
<dbReference type="InterPro" id="IPR029063">
    <property type="entry name" value="SAM-dependent_MTases_sf"/>
</dbReference>
<dbReference type="PANTHER" id="PTHR43464">
    <property type="entry name" value="METHYLTRANSFERASE"/>
    <property type="match status" value="1"/>
</dbReference>
<dbReference type="SUPFAM" id="SSF53335">
    <property type="entry name" value="S-adenosyl-L-methionine-dependent methyltransferases"/>
    <property type="match status" value="1"/>
</dbReference>
<accession>A0ABR8RR75</accession>
<organism evidence="6 7">
    <name type="scientific">Oerskovia rustica</name>
    <dbReference type="NCBI Taxonomy" id="2762237"/>
    <lineage>
        <taxon>Bacteria</taxon>
        <taxon>Bacillati</taxon>
        <taxon>Actinomycetota</taxon>
        <taxon>Actinomycetes</taxon>
        <taxon>Micrococcales</taxon>
        <taxon>Cellulomonadaceae</taxon>
        <taxon>Oerskovia</taxon>
    </lineage>
</organism>
<feature type="region of interest" description="Disordered" evidence="4">
    <location>
        <begin position="151"/>
        <end position="173"/>
    </location>
</feature>
<keyword evidence="1 6" id="KW-0489">Methyltransferase</keyword>
<sequence length="257" mass="27616">MHTATHQAEFREARLVEVYDAQNTWGPDDDYFLARATEGPGPRVLDLGCGTGRLTVALAAAGHHVTGIDPADASLDAARRRPGAEAVTWVHGTSADAPAGAFDVALMTSHVAQFFVADDEWAGVLADLRAALVPGGILVFDTRDPRDRAWESWHTPDERDPVVLSDPPGDRPGEARVVQTWCEITGERDGVVDFTLGYEMPEGDELLSTATLRFRPEDEVRASVEAAGFAVEQVFGGWRCEPVGEGAGELLVVARAV</sequence>
<dbReference type="EMBL" id="JACSQQ010000010">
    <property type="protein sequence ID" value="MBD7950270.1"/>
    <property type="molecule type" value="Genomic_DNA"/>
</dbReference>
<protein>
    <submittedName>
        <fullName evidence="6">Class I SAM-dependent methyltransferase</fullName>
    </submittedName>
</protein>
<evidence type="ECO:0000313" key="7">
    <source>
        <dbReference type="Proteomes" id="UP000641803"/>
    </source>
</evidence>